<proteinExistence type="predicted"/>
<name>A0AA97P8G5_PYRO3</name>
<evidence type="ECO:0000313" key="1">
    <source>
        <dbReference type="EMBL" id="ELQ43983.1"/>
    </source>
</evidence>
<feature type="non-terminal residue" evidence="1">
    <location>
        <position position="75"/>
    </location>
</feature>
<dbReference type="EMBL" id="JH793118">
    <property type="protein sequence ID" value="ELQ43983.1"/>
    <property type="molecule type" value="Genomic_DNA"/>
</dbReference>
<protein>
    <submittedName>
        <fullName evidence="1">Uncharacterized protein</fullName>
    </submittedName>
</protein>
<gene>
    <name evidence="1" type="ORF">OOU_Y34scaffold00114g1</name>
</gene>
<reference evidence="1" key="1">
    <citation type="journal article" date="2012" name="PLoS Genet.">
        <title>Comparative analysis of the genomes of two field isolates of the rice blast fungus Magnaporthe oryzae.</title>
        <authorList>
            <person name="Xue M."/>
            <person name="Yang J."/>
            <person name="Li Z."/>
            <person name="Hu S."/>
            <person name="Yao N."/>
            <person name="Dean R.A."/>
            <person name="Zhao W."/>
            <person name="Shen M."/>
            <person name="Zhang H."/>
            <person name="Li C."/>
            <person name="Liu L."/>
            <person name="Cao L."/>
            <person name="Xu X."/>
            <person name="Xing Y."/>
            <person name="Hsiang T."/>
            <person name="Zhang Z."/>
            <person name="Xu J.R."/>
            <person name="Peng Y.L."/>
        </authorList>
    </citation>
    <scope>NUCLEOTIDE SEQUENCE</scope>
    <source>
        <strain evidence="1">Y34</strain>
    </source>
</reference>
<sequence length="75" mass="8304">MTHYIFAEPEPGYYSHTSISWAMQGPTQQNILLHRLGVGFQSSSREAEALREAGYRNPVAGYLCGFNLAFGYSGT</sequence>
<accession>A0AA97P8G5</accession>
<organism evidence="1">
    <name type="scientific">Pyricularia oryzae (strain Y34)</name>
    <name type="common">Rice blast fungus</name>
    <name type="synonym">Magnaporthe oryzae</name>
    <dbReference type="NCBI Taxonomy" id="1143189"/>
    <lineage>
        <taxon>Eukaryota</taxon>
        <taxon>Fungi</taxon>
        <taxon>Dikarya</taxon>
        <taxon>Ascomycota</taxon>
        <taxon>Pezizomycotina</taxon>
        <taxon>Sordariomycetes</taxon>
        <taxon>Sordariomycetidae</taxon>
        <taxon>Magnaporthales</taxon>
        <taxon>Pyriculariaceae</taxon>
        <taxon>Pyricularia</taxon>
    </lineage>
</organism>
<dbReference type="Proteomes" id="UP000011086">
    <property type="component" value="Unassembled WGS sequence"/>
</dbReference>
<dbReference type="AlphaFoldDB" id="A0AA97P8G5"/>